<protein>
    <submittedName>
        <fullName evidence="6">1-acyl-sn-glycerol-3-phosphate acyltransferase</fullName>
    </submittedName>
</protein>
<comment type="caution">
    <text evidence="6">The sequence shown here is derived from an EMBL/GenBank/DDBJ whole genome shotgun (WGS) entry which is preliminary data.</text>
</comment>
<keyword evidence="4" id="KW-0812">Transmembrane</keyword>
<organism evidence="6 7">
    <name type="scientific">Cellvibrio polysaccharolyticus</name>
    <dbReference type="NCBI Taxonomy" id="2082724"/>
    <lineage>
        <taxon>Bacteria</taxon>
        <taxon>Pseudomonadati</taxon>
        <taxon>Pseudomonadota</taxon>
        <taxon>Gammaproteobacteria</taxon>
        <taxon>Cellvibrionales</taxon>
        <taxon>Cellvibrionaceae</taxon>
        <taxon>Cellvibrio</taxon>
    </lineage>
</organism>
<evidence type="ECO:0000256" key="1">
    <source>
        <dbReference type="ARBA" id="ARBA00005189"/>
    </source>
</evidence>
<dbReference type="PROSITE" id="PS51257">
    <property type="entry name" value="PROKAR_LIPOPROTEIN"/>
    <property type="match status" value="1"/>
</dbReference>
<evidence type="ECO:0000256" key="3">
    <source>
        <dbReference type="ARBA" id="ARBA00023315"/>
    </source>
</evidence>
<keyword evidence="3 6" id="KW-0012">Acyltransferase</keyword>
<evidence type="ECO:0000256" key="2">
    <source>
        <dbReference type="ARBA" id="ARBA00022679"/>
    </source>
</evidence>
<feature type="domain" description="Phospholipid/glycerol acyltransferase" evidence="5">
    <location>
        <begin position="87"/>
        <end position="195"/>
    </location>
</feature>
<dbReference type="PANTHER" id="PTHR10434:SF66">
    <property type="entry name" value="PHOSPHOLIPID_GLYCEROL ACYLTRANSFERASE DOMAIN-CONTAINING PROTEIN"/>
    <property type="match status" value="1"/>
</dbReference>
<dbReference type="GO" id="GO:0003841">
    <property type="term" value="F:1-acylglycerol-3-phosphate O-acyltransferase activity"/>
    <property type="evidence" value="ECO:0007669"/>
    <property type="project" value="TreeGrafter"/>
</dbReference>
<dbReference type="Pfam" id="PF01553">
    <property type="entry name" value="Acyltransferase"/>
    <property type="match status" value="1"/>
</dbReference>
<evidence type="ECO:0000313" key="6">
    <source>
        <dbReference type="EMBL" id="MBE8715865.1"/>
    </source>
</evidence>
<evidence type="ECO:0000313" key="7">
    <source>
        <dbReference type="Proteomes" id="UP000652567"/>
    </source>
</evidence>
<dbReference type="CDD" id="cd07989">
    <property type="entry name" value="LPLAT_AGPAT-like"/>
    <property type="match status" value="1"/>
</dbReference>
<accession>A0A928V2A9</accession>
<dbReference type="EMBL" id="PRDL01000001">
    <property type="protein sequence ID" value="MBE8715865.1"/>
    <property type="molecule type" value="Genomic_DNA"/>
</dbReference>
<dbReference type="SUPFAM" id="SSF69593">
    <property type="entry name" value="Glycerol-3-phosphate (1)-acyltransferase"/>
    <property type="match status" value="1"/>
</dbReference>
<dbReference type="SMART" id="SM00563">
    <property type="entry name" value="PlsC"/>
    <property type="match status" value="1"/>
</dbReference>
<proteinExistence type="predicted"/>
<keyword evidence="7" id="KW-1185">Reference proteome</keyword>
<comment type="pathway">
    <text evidence="1">Lipid metabolism.</text>
</comment>
<evidence type="ECO:0000259" key="5">
    <source>
        <dbReference type="SMART" id="SM00563"/>
    </source>
</evidence>
<dbReference type="InterPro" id="IPR002123">
    <property type="entry name" value="Plipid/glycerol_acylTrfase"/>
</dbReference>
<name>A0A928V2A9_9GAMM</name>
<keyword evidence="2" id="KW-0808">Transferase</keyword>
<feature type="transmembrane region" description="Helical" evidence="4">
    <location>
        <begin position="12"/>
        <end position="36"/>
    </location>
</feature>
<evidence type="ECO:0000256" key="4">
    <source>
        <dbReference type="SAM" id="Phobius"/>
    </source>
</evidence>
<dbReference type="AlphaFoldDB" id="A0A928V2A9"/>
<feature type="transmembrane region" description="Helical" evidence="4">
    <location>
        <begin position="57"/>
        <end position="75"/>
    </location>
</feature>
<sequence>MRESLDRSWRVVATGFCFAFFFIGALIMSVSCLPVIYSRRISRLEKTRQTRRMVRRVFRLFVAMMETFGLIRVSVVNRQRLEQAGGCLVIANHPTLIDVVILFSIIPQANCVVKDDLWHSACLRWVMRATGFISNENGSNLLEGCQQALANGDAIVIFPEGSRTVPHAGLQFKRGVANIAVRTNAPIVPVLISCEPLTLMKGEPWYRIPPRRADITLTVEDRLQPSQVIDRFDDKPAAARLLTRYLQAYFEKGLESFYERYYQPDQADDYRRAGA</sequence>
<reference evidence="6" key="1">
    <citation type="submission" date="2018-07" db="EMBL/GenBank/DDBJ databases">
        <title>Genome assembly of strain Ka43.</title>
        <authorList>
            <person name="Kukolya J."/>
            <person name="Nagy I."/>
            <person name="Horvath B."/>
            <person name="Toth A."/>
        </authorList>
    </citation>
    <scope>NUCLEOTIDE SEQUENCE</scope>
    <source>
        <strain evidence="6">KB43</strain>
    </source>
</reference>
<dbReference type="PANTHER" id="PTHR10434">
    <property type="entry name" value="1-ACYL-SN-GLYCEROL-3-PHOSPHATE ACYLTRANSFERASE"/>
    <property type="match status" value="1"/>
</dbReference>
<keyword evidence="4" id="KW-1133">Transmembrane helix</keyword>
<dbReference type="GO" id="GO:0006654">
    <property type="term" value="P:phosphatidic acid biosynthetic process"/>
    <property type="evidence" value="ECO:0007669"/>
    <property type="project" value="TreeGrafter"/>
</dbReference>
<keyword evidence="4" id="KW-0472">Membrane</keyword>
<dbReference type="RefSeq" id="WP_193906535.1">
    <property type="nucleotide sequence ID" value="NZ_PRDL01000001.1"/>
</dbReference>
<gene>
    <name evidence="6" type="ORF">C4F51_01515</name>
</gene>
<dbReference type="Proteomes" id="UP000652567">
    <property type="component" value="Unassembled WGS sequence"/>
</dbReference>